<dbReference type="AlphaFoldDB" id="A0A9W6T120"/>
<name>A0A9W6T120_CANBO</name>
<comment type="caution">
    <text evidence="2">The sequence shown here is derived from an EMBL/GenBank/DDBJ whole genome shotgun (WGS) entry which is preliminary data.</text>
</comment>
<dbReference type="InterPro" id="IPR036249">
    <property type="entry name" value="Thioredoxin-like_sf"/>
</dbReference>
<dbReference type="EMBL" id="BSXN01001307">
    <property type="protein sequence ID" value="GME72559.1"/>
    <property type="molecule type" value="Genomic_DNA"/>
</dbReference>
<evidence type="ECO:0000313" key="2">
    <source>
        <dbReference type="EMBL" id="GME72559.1"/>
    </source>
</evidence>
<dbReference type="SUPFAM" id="SSF52833">
    <property type="entry name" value="Thioredoxin-like"/>
    <property type="match status" value="1"/>
</dbReference>
<dbReference type="Proteomes" id="UP001165120">
    <property type="component" value="Unassembled WGS sequence"/>
</dbReference>
<evidence type="ECO:0000256" key="1">
    <source>
        <dbReference type="SAM" id="MobiDB-lite"/>
    </source>
</evidence>
<proteinExistence type="predicted"/>
<feature type="compositionally biased region" description="Acidic residues" evidence="1">
    <location>
        <begin position="230"/>
        <end position="242"/>
    </location>
</feature>
<gene>
    <name evidence="2" type="ORF">Cboi02_000365800</name>
</gene>
<keyword evidence="3" id="KW-1185">Reference proteome</keyword>
<feature type="region of interest" description="Disordered" evidence="1">
    <location>
        <begin position="218"/>
        <end position="251"/>
    </location>
</feature>
<evidence type="ECO:0000313" key="3">
    <source>
        <dbReference type="Proteomes" id="UP001165120"/>
    </source>
</evidence>
<sequence>MQSFLFGFPTLKLFASDGTDLNAAFKGVRTTDNLVNWIDEVTGIKPNYDNLPNYVQNIKSLAQFNELVNEDSINRDIILIIYQPFSNDPNDMNHSKWDDKKFNSNYKKLATYYQDYMLNENEENGENDNEMNEDSIIFANLDASLPENNEIIRNLQVSQFPTLFHFKKGRSINSNVYRLSGANKVTYENVVNCLSEVDVGQELVDLEELKSEVDKLVNEQQILQDSNDHNDDEEEEEEEEEDQKYYKLNEL</sequence>
<dbReference type="Gene3D" id="3.40.30.10">
    <property type="entry name" value="Glutaredoxin"/>
    <property type="match status" value="1"/>
</dbReference>
<protein>
    <submittedName>
        <fullName evidence="2">Unnamed protein product</fullName>
    </submittedName>
</protein>
<accession>A0A9W6T120</accession>
<organism evidence="2 3">
    <name type="scientific">Candida boidinii</name>
    <name type="common">Yeast</name>
    <dbReference type="NCBI Taxonomy" id="5477"/>
    <lineage>
        <taxon>Eukaryota</taxon>
        <taxon>Fungi</taxon>
        <taxon>Dikarya</taxon>
        <taxon>Ascomycota</taxon>
        <taxon>Saccharomycotina</taxon>
        <taxon>Pichiomycetes</taxon>
        <taxon>Pichiales</taxon>
        <taxon>Pichiaceae</taxon>
        <taxon>Ogataea</taxon>
        <taxon>Ogataea/Candida clade</taxon>
    </lineage>
</organism>
<reference evidence="2" key="1">
    <citation type="submission" date="2023-04" db="EMBL/GenBank/DDBJ databases">
        <title>Candida boidinii NBRC 10035.</title>
        <authorList>
            <person name="Ichikawa N."/>
            <person name="Sato H."/>
            <person name="Tonouchi N."/>
        </authorList>
    </citation>
    <scope>NUCLEOTIDE SEQUENCE</scope>
    <source>
        <strain evidence="2">NBRC 10035</strain>
    </source>
</reference>